<reference evidence="2 3" key="1">
    <citation type="submission" date="2016-11" db="EMBL/GenBank/DDBJ databases">
        <authorList>
            <person name="Jaros S."/>
            <person name="Januszkiewicz K."/>
            <person name="Wedrychowicz H."/>
        </authorList>
    </citation>
    <scope>NUCLEOTIDE SEQUENCE [LARGE SCALE GENOMIC DNA]</scope>
    <source>
        <strain evidence="2 3">DSM 27063</strain>
    </source>
</reference>
<evidence type="ECO:0008006" key="4">
    <source>
        <dbReference type="Google" id="ProtNLM"/>
    </source>
</evidence>
<evidence type="ECO:0000313" key="2">
    <source>
        <dbReference type="EMBL" id="SHJ58450.1"/>
    </source>
</evidence>
<proteinExistence type="predicted"/>
<dbReference type="AlphaFoldDB" id="A0A1M6KHR8"/>
<keyword evidence="3" id="KW-1185">Reference proteome</keyword>
<protein>
    <recommendedName>
        <fullName evidence="4">Beta-galactosidase trimerisation domain-containing protein</fullName>
    </recommendedName>
</protein>
<evidence type="ECO:0000313" key="3">
    <source>
        <dbReference type="Proteomes" id="UP000184050"/>
    </source>
</evidence>
<sequence>MIMKKLQTILITLILGSCCFAVSGQKYKNFEVAVYCRAYEVEKMGQPGWLESVWDTLSKQVHVDKIYLETHRDLLIVSDETLEFAKKFFREKGIEVGGGITYTIDESNNFETFCYTNPEHRQKVQEIAEHTAKHFNEFILDDFFFTSCKCDLCIAAKGEKSWTEYRLELMKNAAVDLVINPAKAVNPKTEVVIKYPNWYEHFQGLGFNLEEEPALFDGLYTGTETRDRSGNQHLQQYLSYAVFRYFENLKPGENRGGWVDTGGLRYMDRYAEQLWLTLFAKAPEITLFDIRQMNYPLRENLRPQWQGIFDFDEMKKPVEQEDGTLFTPTKMARAAGYSLEIVDEVLGELENPVGVKSYKPFHSVGEDFLQNYFGMIGIPIDLVPEFPENEPVVLLTETASFDPEIVGKIEAQLQRGGNVVVTSGFYKAMQGKGIEDIVELRVTDRKASVKEFAAGWGPSSFSEKEMLIPQMHYLTNDSWEIISALDDTNGWPILHSADYSKGKFFVWTIPDNFIDLYRLPAPVLNSLRQTVAGHLSVKLEGPGEVSLFVYDNNSFVVHSFLDKEVTVSVLLNRNAAKITDIASGEKIEGTLREAPVFRNRKMGEDAKVFEVKIKPHSFRAFTF</sequence>
<name>A0A1M6KHR8_9BACT</name>
<dbReference type="PROSITE" id="PS51257">
    <property type="entry name" value="PROKAR_LIPOPROTEIN"/>
    <property type="match status" value="1"/>
</dbReference>
<dbReference type="EMBL" id="FQZE01000023">
    <property type="protein sequence ID" value="SHJ58450.1"/>
    <property type="molecule type" value="Genomic_DNA"/>
</dbReference>
<dbReference type="STRING" id="1168035.SAMN05444280_12352"/>
<evidence type="ECO:0000256" key="1">
    <source>
        <dbReference type="SAM" id="SignalP"/>
    </source>
</evidence>
<feature type="chain" id="PRO_5012545223" description="Beta-galactosidase trimerisation domain-containing protein" evidence="1">
    <location>
        <begin position="22"/>
        <end position="623"/>
    </location>
</feature>
<dbReference type="Proteomes" id="UP000184050">
    <property type="component" value="Unassembled WGS sequence"/>
</dbReference>
<dbReference type="OrthoDB" id="8730636at2"/>
<organism evidence="2 3">
    <name type="scientific">Tangfeifania diversioriginum</name>
    <dbReference type="NCBI Taxonomy" id="1168035"/>
    <lineage>
        <taxon>Bacteria</taxon>
        <taxon>Pseudomonadati</taxon>
        <taxon>Bacteroidota</taxon>
        <taxon>Bacteroidia</taxon>
        <taxon>Marinilabiliales</taxon>
        <taxon>Prolixibacteraceae</taxon>
        <taxon>Tangfeifania</taxon>
    </lineage>
</organism>
<feature type="signal peptide" evidence="1">
    <location>
        <begin position="1"/>
        <end position="21"/>
    </location>
</feature>
<accession>A0A1M6KHR8</accession>
<gene>
    <name evidence="2" type="ORF">SAMN05444280_12352</name>
</gene>
<keyword evidence="1" id="KW-0732">Signal</keyword>